<accession>A0A9P9FTI6</accession>
<comment type="caution">
    <text evidence="2">The sequence shown here is derived from an EMBL/GenBank/DDBJ whole genome shotgun (WGS) entry which is preliminary data.</text>
</comment>
<feature type="compositionally biased region" description="Polar residues" evidence="1">
    <location>
        <begin position="285"/>
        <end position="297"/>
    </location>
</feature>
<proteinExistence type="predicted"/>
<feature type="region of interest" description="Disordered" evidence="1">
    <location>
        <begin position="161"/>
        <end position="191"/>
    </location>
</feature>
<feature type="region of interest" description="Disordered" evidence="1">
    <location>
        <begin position="96"/>
        <end position="124"/>
    </location>
</feature>
<dbReference type="EMBL" id="JAGMUV010000001">
    <property type="protein sequence ID" value="KAH7175741.1"/>
    <property type="molecule type" value="Genomic_DNA"/>
</dbReference>
<evidence type="ECO:0000313" key="3">
    <source>
        <dbReference type="Proteomes" id="UP000738349"/>
    </source>
</evidence>
<dbReference type="OrthoDB" id="5006625at2759"/>
<dbReference type="Proteomes" id="UP000738349">
    <property type="component" value="Unassembled WGS sequence"/>
</dbReference>
<gene>
    <name evidence="2" type="ORF">EDB81DRAFT_770790</name>
</gene>
<evidence type="ECO:0000313" key="2">
    <source>
        <dbReference type="EMBL" id="KAH7175741.1"/>
    </source>
</evidence>
<evidence type="ECO:0000256" key="1">
    <source>
        <dbReference type="SAM" id="MobiDB-lite"/>
    </source>
</evidence>
<protein>
    <submittedName>
        <fullName evidence="2">Uncharacterized protein</fullName>
    </submittedName>
</protein>
<feature type="compositionally biased region" description="Basic and acidic residues" evidence="1">
    <location>
        <begin position="227"/>
        <end position="239"/>
    </location>
</feature>
<organism evidence="2 3">
    <name type="scientific">Dactylonectria macrodidyma</name>
    <dbReference type="NCBI Taxonomy" id="307937"/>
    <lineage>
        <taxon>Eukaryota</taxon>
        <taxon>Fungi</taxon>
        <taxon>Dikarya</taxon>
        <taxon>Ascomycota</taxon>
        <taxon>Pezizomycotina</taxon>
        <taxon>Sordariomycetes</taxon>
        <taxon>Hypocreomycetidae</taxon>
        <taxon>Hypocreales</taxon>
        <taxon>Nectriaceae</taxon>
        <taxon>Dactylonectria</taxon>
    </lineage>
</organism>
<dbReference type="AlphaFoldDB" id="A0A9P9FTI6"/>
<keyword evidence="3" id="KW-1185">Reference proteome</keyword>
<reference evidence="2" key="1">
    <citation type="journal article" date="2021" name="Nat. Commun.">
        <title>Genetic determinants of endophytism in the Arabidopsis root mycobiome.</title>
        <authorList>
            <person name="Mesny F."/>
            <person name="Miyauchi S."/>
            <person name="Thiergart T."/>
            <person name="Pickel B."/>
            <person name="Atanasova L."/>
            <person name="Karlsson M."/>
            <person name="Huettel B."/>
            <person name="Barry K.W."/>
            <person name="Haridas S."/>
            <person name="Chen C."/>
            <person name="Bauer D."/>
            <person name="Andreopoulos W."/>
            <person name="Pangilinan J."/>
            <person name="LaButti K."/>
            <person name="Riley R."/>
            <person name="Lipzen A."/>
            <person name="Clum A."/>
            <person name="Drula E."/>
            <person name="Henrissat B."/>
            <person name="Kohler A."/>
            <person name="Grigoriev I.V."/>
            <person name="Martin F.M."/>
            <person name="Hacquard S."/>
        </authorList>
    </citation>
    <scope>NUCLEOTIDE SEQUENCE</scope>
    <source>
        <strain evidence="2">MPI-CAGE-AT-0147</strain>
    </source>
</reference>
<feature type="region of interest" description="Disordered" evidence="1">
    <location>
        <begin position="210"/>
        <end position="297"/>
    </location>
</feature>
<sequence length="297" mass="33252">MSRTPITPSRSFQIRTNGLFKKGNTLFNLLHPKVVVFIQPSGATIPGCEEALAYASHRKEEWPELYEFFESAGVRPQNICGPDDFDTVAARRSVVPTDRAPAPSNQPSEPHRGTPCPELPSMSHQTNFLRSAPESHSSDSCRETPFPEMAPMPHQANLLRSGYESQSSESLRVTPVPEHHHTVYGRTPPVTEQGIDESLLSLLNDPEHELGETQFEPQTRPRATQGLEHRTKALGRPDSDGLGWSREGTPLPTNKRKAVPDAEGMRKRRSMAGPEDRDRRRKMMTRSQGRGHSFYSK</sequence>
<name>A0A9P9FTI6_9HYPO</name>